<comment type="cofactor">
    <cofactor evidence="1">
        <name>pyridoxal 5'-phosphate</name>
        <dbReference type="ChEBI" id="CHEBI:597326"/>
    </cofactor>
</comment>
<evidence type="ECO:0000256" key="2">
    <source>
        <dbReference type="ARBA" id="ARBA00007441"/>
    </source>
</evidence>
<evidence type="ECO:0000256" key="3">
    <source>
        <dbReference type="ARBA" id="ARBA00011738"/>
    </source>
</evidence>
<dbReference type="CDD" id="cd00609">
    <property type="entry name" value="AAT_like"/>
    <property type="match status" value="1"/>
</dbReference>
<dbReference type="AlphaFoldDB" id="A0A382BDT0"/>
<dbReference type="Gene3D" id="3.40.640.10">
    <property type="entry name" value="Type I PLP-dependent aspartate aminotransferase-like (Major domain)"/>
    <property type="match status" value="1"/>
</dbReference>
<sequence length="406" mass="44005">MSFDYTPFFRQDLPPAANAFGGFPQFNFIGGHNDANSVPVQELVEAISTAMTKDGRHLATYGMNSGAQGYLPLRTYIAQMLENRAGLATDPAQILITTGSLQGLDLVNNALLSLGDTVIVEDISYSGALSRLRSRGVDCKAVEMDRDGMCMNSLASVLQELADKGVTPKFIYTIPTVQNPSGTVLSLERRQKMLALARQYGVPIFEDDCYADLLWEGTRPAAIRSLDDNGQVIYCGTFSKSIAPALRIGYVVAHWPVISRLLPLKTDGGCGALEQMALAEYCPSQFDSHVDNLRQVLKVKCETMVTALEEQFGASAEYTAPKGGIFIWITLPDQVDTDKLSQIAGTQGVAINPGSEWSANPDSGRHRMRLCFGNASQQTIRGGVAKLAEICHSEFGVPPRGANVER</sequence>
<dbReference type="PANTHER" id="PTHR42790:SF19">
    <property type="entry name" value="KYNURENINE_ALPHA-AMINOADIPATE AMINOTRANSFERASE, MITOCHONDRIAL"/>
    <property type="match status" value="1"/>
</dbReference>
<gene>
    <name evidence="8" type="ORF">METZ01_LOCUS164782</name>
</gene>
<keyword evidence="4" id="KW-0032">Aminotransferase</keyword>
<evidence type="ECO:0000259" key="7">
    <source>
        <dbReference type="Pfam" id="PF00155"/>
    </source>
</evidence>
<comment type="similarity">
    <text evidence="2">Belongs to the class-I pyridoxal-phosphate-dependent aminotransferase family.</text>
</comment>
<dbReference type="InterPro" id="IPR004839">
    <property type="entry name" value="Aminotransferase_I/II_large"/>
</dbReference>
<dbReference type="Gene3D" id="3.90.1150.10">
    <property type="entry name" value="Aspartate Aminotransferase, domain 1"/>
    <property type="match status" value="1"/>
</dbReference>
<dbReference type="InterPro" id="IPR050859">
    <property type="entry name" value="Class-I_PLP-dep_aminotransf"/>
</dbReference>
<dbReference type="PANTHER" id="PTHR42790">
    <property type="entry name" value="AMINOTRANSFERASE"/>
    <property type="match status" value="1"/>
</dbReference>
<dbReference type="InterPro" id="IPR015421">
    <property type="entry name" value="PyrdxlP-dep_Trfase_major"/>
</dbReference>
<proteinExistence type="inferred from homology"/>
<feature type="domain" description="Aminotransferase class I/classII large" evidence="7">
    <location>
        <begin position="35"/>
        <end position="384"/>
    </location>
</feature>
<dbReference type="GO" id="GO:0008483">
    <property type="term" value="F:transaminase activity"/>
    <property type="evidence" value="ECO:0007669"/>
    <property type="project" value="UniProtKB-KW"/>
</dbReference>
<dbReference type="EMBL" id="UINC01029355">
    <property type="protein sequence ID" value="SVB11928.1"/>
    <property type="molecule type" value="Genomic_DNA"/>
</dbReference>
<dbReference type="InterPro" id="IPR015422">
    <property type="entry name" value="PyrdxlP-dep_Trfase_small"/>
</dbReference>
<evidence type="ECO:0000256" key="1">
    <source>
        <dbReference type="ARBA" id="ARBA00001933"/>
    </source>
</evidence>
<dbReference type="SUPFAM" id="SSF53383">
    <property type="entry name" value="PLP-dependent transferases"/>
    <property type="match status" value="1"/>
</dbReference>
<accession>A0A382BDT0</accession>
<organism evidence="8">
    <name type="scientific">marine metagenome</name>
    <dbReference type="NCBI Taxonomy" id="408172"/>
    <lineage>
        <taxon>unclassified sequences</taxon>
        <taxon>metagenomes</taxon>
        <taxon>ecological metagenomes</taxon>
    </lineage>
</organism>
<reference evidence="8" key="1">
    <citation type="submission" date="2018-05" db="EMBL/GenBank/DDBJ databases">
        <authorList>
            <person name="Lanie J.A."/>
            <person name="Ng W.-L."/>
            <person name="Kazmierczak K.M."/>
            <person name="Andrzejewski T.M."/>
            <person name="Davidsen T.M."/>
            <person name="Wayne K.J."/>
            <person name="Tettelin H."/>
            <person name="Glass J.I."/>
            <person name="Rusch D."/>
            <person name="Podicherti R."/>
            <person name="Tsui H.-C.T."/>
            <person name="Winkler M.E."/>
        </authorList>
    </citation>
    <scope>NUCLEOTIDE SEQUENCE</scope>
</reference>
<dbReference type="Pfam" id="PF00155">
    <property type="entry name" value="Aminotran_1_2"/>
    <property type="match status" value="1"/>
</dbReference>
<dbReference type="GO" id="GO:0030170">
    <property type="term" value="F:pyridoxal phosphate binding"/>
    <property type="evidence" value="ECO:0007669"/>
    <property type="project" value="InterPro"/>
</dbReference>
<evidence type="ECO:0000256" key="5">
    <source>
        <dbReference type="ARBA" id="ARBA00022679"/>
    </source>
</evidence>
<evidence type="ECO:0000256" key="6">
    <source>
        <dbReference type="ARBA" id="ARBA00022898"/>
    </source>
</evidence>
<evidence type="ECO:0000256" key="4">
    <source>
        <dbReference type="ARBA" id="ARBA00022576"/>
    </source>
</evidence>
<comment type="subunit">
    <text evidence="3">Homodimer.</text>
</comment>
<evidence type="ECO:0000313" key="8">
    <source>
        <dbReference type="EMBL" id="SVB11928.1"/>
    </source>
</evidence>
<dbReference type="InterPro" id="IPR015424">
    <property type="entry name" value="PyrdxlP-dep_Trfase"/>
</dbReference>
<dbReference type="FunFam" id="3.40.640.10:FF:000053">
    <property type="entry name" value="Aminotransferase, class I"/>
    <property type="match status" value="1"/>
</dbReference>
<keyword evidence="6" id="KW-0663">Pyridoxal phosphate</keyword>
<dbReference type="GO" id="GO:1901605">
    <property type="term" value="P:alpha-amino acid metabolic process"/>
    <property type="evidence" value="ECO:0007669"/>
    <property type="project" value="TreeGrafter"/>
</dbReference>
<name>A0A382BDT0_9ZZZZ</name>
<protein>
    <recommendedName>
        <fullName evidence="7">Aminotransferase class I/classII large domain-containing protein</fullName>
    </recommendedName>
</protein>
<keyword evidence="5" id="KW-0808">Transferase</keyword>